<dbReference type="AlphaFoldDB" id="A0A6M8B8Z4"/>
<accession>A0A6M8B8Z4</accession>
<dbReference type="KEGG" id="amam:HPC72_01240"/>
<feature type="transmembrane region" description="Helical" evidence="1">
    <location>
        <begin position="193"/>
        <end position="214"/>
    </location>
</feature>
<gene>
    <name evidence="2" type="ORF">HPC72_01240</name>
</gene>
<keyword evidence="1" id="KW-0472">Membrane</keyword>
<reference evidence="2 3" key="1">
    <citation type="submission" date="2020-05" db="EMBL/GenBank/DDBJ databases">
        <title>Actinomyces sp. zg-325.</title>
        <authorList>
            <person name="Yang C."/>
        </authorList>
    </citation>
    <scope>NUCLEOTIDE SEQUENCE [LARGE SCALE GENOMIC DNA]</scope>
    <source>
        <strain evidence="3">zg-325</strain>
    </source>
</reference>
<protein>
    <submittedName>
        <fullName evidence="2">Uncharacterized protein</fullName>
    </submittedName>
</protein>
<sequence length="215" mass="21504">MPGGPAPGAFGGPEPRVTRSFRPGRGFVVLVVVATVVVILALAAALASALGARGTSAILGGIALLVVGLGLIVALRVPARSLVVNAPRLRLDRNRAAAARKRALAESARFGQAGPQGRPGRPAAPGADLTVIPTGGSTAIALPEPSVRRELTALDVVSGPVSTALVSTPLGRAADERLSGTTTGESLLRLGQILVAAFGFLLISLGLASILGQVI</sequence>
<keyword evidence="3" id="KW-1185">Reference proteome</keyword>
<feature type="transmembrane region" description="Helical" evidence="1">
    <location>
        <begin position="56"/>
        <end position="75"/>
    </location>
</feature>
<keyword evidence="1" id="KW-0812">Transmembrane</keyword>
<proteinExistence type="predicted"/>
<dbReference type="EMBL" id="CP053642">
    <property type="protein sequence ID" value="QKD80526.1"/>
    <property type="molecule type" value="Genomic_DNA"/>
</dbReference>
<dbReference type="Proteomes" id="UP000504752">
    <property type="component" value="Chromosome"/>
</dbReference>
<name>A0A6M8B8Z4_9ACTO</name>
<evidence type="ECO:0000256" key="1">
    <source>
        <dbReference type="SAM" id="Phobius"/>
    </source>
</evidence>
<evidence type="ECO:0000313" key="3">
    <source>
        <dbReference type="Proteomes" id="UP000504752"/>
    </source>
</evidence>
<feature type="transmembrane region" description="Helical" evidence="1">
    <location>
        <begin position="26"/>
        <end position="50"/>
    </location>
</feature>
<keyword evidence="1" id="KW-1133">Transmembrane helix</keyword>
<organism evidence="2 3">
    <name type="scientific">Actinomyces marmotae</name>
    <dbReference type="NCBI Taxonomy" id="2737173"/>
    <lineage>
        <taxon>Bacteria</taxon>
        <taxon>Bacillati</taxon>
        <taxon>Actinomycetota</taxon>
        <taxon>Actinomycetes</taxon>
        <taxon>Actinomycetales</taxon>
        <taxon>Actinomycetaceae</taxon>
        <taxon>Actinomyces</taxon>
    </lineage>
</organism>
<evidence type="ECO:0000313" key="2">
    <source>
        <dbReference type="EMBL" id="QKD80526.1"/>
    </source>
</evidence>